<evidence type="ECO:0000313" key="1">
    <source>
        <dbReference type="EMBL" id="GGJ14546.1"/>
    </source>
</evidence>
<reference evidence="1" key="1">
    <citation type="journal article" date="2014" name="Int. J. Syst. Evol. Microbiol.">
        <title>Complete genome sequence of Corynebacterium casei LMG S-19264T (=DSM 44701T), isolated from a smear-ripened cheese.</title>
        <authorList>
            <consortium name="US DOE Joint Genome Institute (JGI-PGF)"/>
            <person name="Walter F."/>
            <person name="Albersmeier A."/>
            <person name="Kalinowski J."/>
            <person name="Ruckert C."/>
        </authorList>
    </citation>
    <scope>NUCLEOTIDE SEQUENCE</scope>
    <source>
        <strain evidence="1">JCM 18487</strain>
    </source>
</reference>
<reference evidence="1" key="2">
    <citation type="submission" date="2020-09" db="EMBL/GenBank/DDBJ databases">
        <authorList>
            <person name="Sun Q."/>
            <person name="Ohkuma M."/>
        </authorList>
    </citation>
    <scope>NUCLEOTIDE SEQUENCE</scope>
    <source>
        <strain evidence="1">JCM 18487</strain>
    </source>
</reference>
<keyword evidence="2" id="KW-1185">Reference proteome</keyword>
<dbReference type="RefSeq" id="WP_188883512.1">
    <property type="nucleotide sequence ID" value="NZ_BMOY01000091.1"/>
</dbReference>
<evidence type="ECO:0000313" key="2">
    <source>
        <dbReference type="Proteomes" id="UP000637695"/>
    </source>
</evidence>
<sequence length="47" mass="5141">MATIPAVEMRDVTKRFGETLANDRVSIKVYPGTVHALLGELKSQVVV</sequence>
<comment type="caution">
    <text evidence="1">The sequence shown here is derived from an EMBL/GenBank/DDBJ whole genome shotgun (WGS) entry which is preliminary data.</text>
</comment>
<dbReference type="AlphaFoldDB" id="A0A917NNZ9"/>
<gene>
    <name evidence="1" type="ORF">GCM10010885_24750</name>
</gene>
<dbReference type="EMBL" id="BMOY01000091">
    <property type="protein sequence ID" value="GGJ14546.1"/>
    <property type="molecule type" value="Genomic_DNA"/>
</dbReference>
<name>A0A917NNZ9_9BACL</name>
<organism evidence="1 2">
    <name type="scientific">Alicyclobacillus cellulosilyticus</name>
    <dbReference type="NCBI Taxonomy" id="1003997"/>
    <lineage>
        <taxon>Bacteria</taxon>
        <taxon>Bacillati</taxon>
        <taxon>Bacillota</taxon>
        <taxon>Bacilli</taxon>
        <taxon>Bacillales</taxon>
        <taxon>Alicyclobacillaceae</taxon>
        <taxon>Alicyclobacillus</taxon>
    </lineage>
</organism>
<proteinExistence type="predicted"/>
<dbReference type="InterPro" id="IPR027417">
    <property type="entry name" value="P-loop_NTPase"/>
</dbReference>
<dbReference type="Proteomes" id="UP000637695">
    <property type="component" value="Unassembled WGS sequence"/>
</dbReference>
<dbReference type="SUPFAM" id="SSF52540">
    <property type="entry name" value="P-loop containing nucleoside triphosphate hydrolases"/>
    <property type="match status" value="1"/>
</dbReference>
<accession>A0A917NNZ9</accession>
<protein>
    <submittedName>
        <fullName evidence="1">Uncharacterized protein</fullName>
    </submittedName>
</protein>